<reference evidence="1 2" key="1">
    <citation type="journal article" date="2019" name="Syst. Appl. Microbiol.">
        <title>Polyphasic characterization of two novel Lactobacillus spp. isolated from blown salami packages: Description of Lactobacillus halodurans sp. nov. and Lactobacillus salsicarnum sp. nov.</title>
        <authorList>
            <person name="Schuster J.A."/>
            <person name="Klingl A."/>
            <person name="Vogel R.F."/>
            <person name="Ehrmann M.A."/>
        </authorList>
    </citation>
    <scope>NUCLEOTIDE SEQUENCE [LARGE SCALE GENOMIC DNA]</scope>
    <source>
        <strain evidence="1 2">TMW 1.2098</strain>
    </source>
</reference>
<name>A0ABW9P4I3_9LACO</name>
<dbReference type="Proteomes" id="UP000436655">
    <property type="component" value="Unassembled WGS sequence"/>
</dbReference>
<evidence type="ECO:0000313" key="1">
    <source>
        <dbReference type="EMBL" id="MQS44164.1"/>
    </source>
</evidence>
<evidence type="ECO:0000313" key="2">
    <source>
        <dbReference type="Proteomes" id="UP000436655"/>
    </source>
</evidence>
<dbReference type="RefSeq" id="WP_125702769.1">
    <property type="nucleotide sequence ID" value="NZ_JBHTOO010000003.1"/>
</dbReference>
<accession>A0ABW9P4I3</accession>
<gene>
    <name evidence="1" type="ORF">FHL03_01550</name>
</gene>
<organism evidence="1 2">
    <name type="scientific">Companilactobacillus mishanensis</name>
    <dbReference type="NCBI Taxonomy" id="2486008"/>
    <lineage>
        <taxon>Bacteria</taxon>
        <taxon>Bacillati</taxon>
        <taxon>Bacillota</taxon>
        <taxon>Bacilli</taxon>
        <taxon>Lactobacillales</taxon>
        <taxon>Lactobacillaceae</taxon>
        <taxon>Companilactobacillus</taxon>
    </lineage>
</organism>
<comment type="caution">
    <text evidence="1">The sequence shown here is derived from an EMBL/GenBank/DDBJ whole genome shotgun (WGS) entry which is preliminary data.</text>
</comment>
<sequence length="64" mass="7918">MKDFKEINQIRAYRHQFAAKNTHYFKNLSLKRERRVRKHPYYFALPLGLTKSYNWISRKITSEK</sequence>
<dbReference type="EMBL" id="VDFN01000001">
    <property type="protein sequence ID" value="MQS44164.1"/>
    <property type="molecule type" value="Genomic_DNA"/>
</dbReference>
<protein>
    <submittedName>
        <fullName evidence="1">Uncharacterized protein</fullName>
    </submittedName>
</protein>
<keyword evidence="2" id="KW-1185">Reference proteome</keyword>
<proteinExistence type="predicted"/>